<accession>A0A7R8HD46</accession>
<keyword evidence="3" id="KW-1185">Reference proteome</keyword>
<gene>
    <name evidence="2" type="ORF">LSAA_14055</name>
</gene>
<feature type="compositionally biased region" description="Basic and acidic residues" evidence="1">
    <location>
        <begin position="596"/>
        <end position="608"/>
    </location>
</feature>
<dbReference type="SUPFAM" id="SSF52954">
    <property type="entry name" value="Class II aaRS ABD-related"/>
    <property type="match status" value="1"/>
</dbReference>
<sequence>MSSSSSDEDLSGFKEALDPSFTLGNSLKIKKTHNKGMQLSRFLLRSSSSIFNAKIPKIPIKKQMNGNLSPQAQPLPDISVLQKVSCLRVNDPLIESQRIQSAILFVQPLRNLKAEIEPMFSPLQNHFQLLKKDIVDAESRNLKKEILSNASLTLSKHLSPFTNRHFSSIHKDPIDDTKSNLQFSLEYLVKGRYLRPNPIPYIRFAKNGTLLRHQFLRKYKDLVQSNDVLLSAQKQEGPFDVCSIIKGEGFDNDNYILKPLASQNEEFKIKSYVFMNKDISWRAIFIPEEVESNSEFPVARISTNFEDQDYGFNDNFVVESLKMLDDFEGYKVLETSTCPSIGTLALLLDAVRERMFLSNRPRMALNQYIVPHQLAIFMSDDYINSSPQIRNFLSEFRVFLSKALRKEGLRLYSTPQESLDIVDLIGIPFVIILSPKTLDDGICNIWDRETYWYEEVHVADVVSRFVQIFQKSSRCNLSSLGKDNGDKRIKSSLRRDKNVQKPEEELGCLKTTSGFRKYVGDALAKRLDDLIDEVSCSLPLKDTYSEDKDSGGVQLFSSTEVITQYKEEEERPSVKREKPDLLAHRRLKKKKKKKTIDKSDSSSEDDEHFKDVAVTPDWVIGQKGVFKHPPKEADEVISNVKSKKKDPKLKCLND</sequence>
<evidence type="ECO:0000256" key="1">
    <source>
        <dbReference type="SAM" id="MobiDB-lite"/>
    </source>
</evidence>
<dbReference type="Proteomes" id="UP000675881">
    <property type="component" value="Chromosome 8"/>
</dbReference>
<evidence type="ECO:0000313" key="3">
    <source>
        <dbReference type="Proteomes" id="UP000675881"/>
    </source>
</evidence>
<dbReference type="OrthoDB" id="5394539at2759"/>
<protein>
    <submittedName>
        <fullName evidence="2">(salmon louse) hypothetical protein</fullName>
    </submittedName>
</protein>
<dbReference type="InterPro" id="IPR036621">
    <property type="entry name" value="Anticodon-bd_dom_sf"/>
</dbReference>
<evidence type="ECO:0000313" key="2">
    <source>
        <dbReference type="EMBL" id="CAF3027227.1"/>
    </source>
</evidence>
<reference evidence="2" key="1">
    <citation type="submission" date="2021-02" db="EMBL/GenBank/DDBJ databases">
        <authorList>
            <person name="Bekaert M."/>
        </authorList>
    </citation>
    <scope>NUCLEOTIDE SEQUENCE</scope>
    <source>
        <strain evidence="2">IoA-00</strain>
    </source>
</reference>
<feature type="compositionally biased region" description="Basic residues" evidence="1">
    <location>
        <begin position="584"/>
        <end position="595"/>
    </location>
</feature>
<feature type="region of interest" description="Disordered" evidence="1">
    <location>
        <begin position="623"/>
        <end position="654"/>
    </location>
</feature>
<organism evidence="2 3">
    <name type="scientific">Lepeophtheirus salmonis</name>
    <name type="common">Salmon louse</name>
    <name type="synonym">Caligus salmonis</name>
    <dbReference type="NCBI Taxonomy" id="72036"/>
    <lineage>
        <taxon>Eukaryota</taxon>
        <taxon>Metazoa</taxon>
        <taxon>Ecdysozoa</taxon>
        <taxon>Arthropoda</taxon>
        <taxon>Crustacea</taxon>
        <taxon>Multicrustacea</taxon>
        <taxon>Hexanauplia</taxon>
        <taxon>Copepoda</taxon>
        <taxon>Siphonostomatoida</taxon>
        <taxon>Caligidae</taxon>
        <taxon>Lepeophtheirus</taxon>
    </lineage>
</organism>
<feature type="region of interest" description="Disordered" evidence="1">
    <location>
        <begin position="567"/>
        <end position="608"/>
    </location>
</feature>
<dbReference type="EMBL" id="HG994587">
    <property type="protein sequence ID" value="CAF3027227.1"/>
    <property type="molecule type" value="Genomic_DNA"/>
</dbReference>
<feature type="compositionally biased region" description="Basic and acidic residues" evidence="1">
    <location>
        <begin position="567"/>
        <end position="583"/>
    </location>
</feature>
<dbReference type="Gene3D" id="3.40.50.800">
    <property type="entry name" value="Anticodon-binding domain"/>
    <property type="match status" value="1"/>
</dbReference>
<dbReference type="AlphaFoldDB" id="A0A7R8HD46"/>
<proteinExistence type="predicted"/>
<name>A0A7R8HD46_LEPSM</name>